<evidence type="ECO:0000256" key="8">
    <source>
        <dbReference type="ARBA" id="ARBA00023209"/>
    </source>
</evidence>
<dbReference type="PATRIC" id="fig|1216932.3.peg.30"/>
<evidence type="ECO:0000256" key="2">
    <source>
        <dbReference type="ARBA" id="ARBA00022475"/>
    </source>
</evidence>
<keyword evidence="9 12" id="KW-0456">Lyase</keyword>
<feature type="active site" description="Charge relay system; for autoendoproteolytic cleavage activity" evidence="12">
    <location>
        <position position="169"/>
    </location>
</feature>
<keyword evidence="8 12" id="KW-0594">Phospholipid biosynthesis</keyword>
<comment type="PTM">
    <text evidence="12">Is synthesized initially as an inactive proenzyme. Formation of the active enzyme involves a self-maturation process in which the active site pyruvoyl group is generated from an internal serine residue via an autocatalytic post-translational modification. Two non-identical subunits are generated from the proenzyme in this reaction, and the pyruvate is formed at the N-terminus of the alpha chain, which is derived from the carboxyl end of the proenzyme. The autoendoproteolytic cleavage occurs by a canonical serine protease mechanism, in which the side chain hydroxyl group of the serine supplies its oxygen atom to form the C-terminus of the beta chain, while the remainder of the serine residue undergoes an oxidative deamination to produce ammonia and the pyruvoyl prosthetic group on the alpha chain. During this reaction, the Ser that is part of the protease active site of the proenzyme becomes the pyruvoyl prosthetic group, which constitutes an essential element of the active site of the mature decarboxylase.</text>
</comment>
<feature type="active site" description="Charge relay system; for autoendoproteolytic cleavage activity" evidence="12">
    <location>
        <position position="113"/>
    </location>
</feature>
<feature type="modified residue" description="Pyruvic acid (Ser); by autocatalysis" evidence="12">
    <location>
        <position position="256"/>
    </location>
</feature>
<dbReference type="HOGENOM" id="CLU_029061_2_2_9"/>
<dbReference type="InterPro" id="IPR033177">
    <property type="entry name" value="PSD-B"/>
</dbReference>
<evidence type="ECO:0000256" key="10">
    <source>
        <dbReference type="ARBA" id="ARBA00023264"/>
    </source>
</evidence>
<comment type="subcellular location">
    <subcellularLocation>
        <location evidence="12">Cell membrane</location>
        <topology evidence="12">Peripheral membrane protein</topology>
    </subcellularLocation>
</comment>
<feature type="chain" id="PRO_5023566826" description="Phosphatidylserine decarboxylase beta chain" evidence="12">
    <location>
        <begin position="1"/>
        <end position="255"/>
    </location>
</feature>
<evidence type="ECO:0000313" key="13">
    <source>
        <dbReference type="EMBL" id="CDM67226.1"/>
    </source>
</evidence>
<evidence type="ECO:0000256" key="3">
    <source>
        <dbReference type="ARBA" id="ARBA00022516"/>
    </source>
</evidence>
<keyword evidence="4 12" id="KW-0210">Decarboxylase</keyword>
<keyword evidence="6 12" id="KW-0472">Membrane</keyword>
<dbReference type="EC" id="4.1.1.65" evidence="12"/>
<feature type="active site" description="Schiff-base intermediate with substrate; via pyruvic acid; for decarboxylase activity" evidence="12">
    <location>
        <position position="256"/>
    </location>
</feature>
<keyword evidence="3 12" id="KW-0444">Lipid biosynthesis</keyword>
<organism evidence="13 14">
    <name type="scientific">Clostridium bornimense</name>
    <dbReference type="NCBI Taxonomy" id="1216932"/>
    <lineage>
        <taxon>Bacteria</taxon>
        <taxon>Bacillati</taxon>
        <taxon>Bacillota</taxon>
        <taxon>Clostridia</taxon>
        <taxon>Eubacteriales</taxon>
        <taxon>Clostridiaceae</taxon>
        <taxon>Clostridium</taxon>
    </lineage>
</organism>
<keyword evidence="14" id="KW-1185">Reference proteome</keyword>
<dbReference type="InterPro" id="IPR003817">
    <property type="entry name" value="PS_Dcarbxylase"/>
</dbReference>
<feature type="chain" id="PRO_5023566825" description="Phosphatidylserine decarboxylase alpha chain" evidence="12">
    <location>
        <begin position="256"/>
        <end position="295"/>
    </location>
</feature>
<accession>W6RRM2</accession>
<proteinExistence type="inferred from homology"/>
<evidence type="ECO:0000256" key="11">
    <source>
        <dbReference type="ARBA" id="ARBA00023317"/>
    </source>
</evidence>
<keyword evidence="7 12" id="KW-0865">Zymogen</keyword>
<dbReference type="GO" id="GO:0005886">
    <property type="term" value="C:plasma membrane"/>
    <property type="evidence" value="ECO:0007669"/>
    <property type="project" value="UniProtKB-SubCell"/>
</dbReference>
<keyword evidence="10 12" id="KW-1208">Phospholipid metabolism</keyword>
<keyword evidence="5 12" id="KW-0443">Lipid metabolism</keyword>
<gene>
    <name evidence="13" type="primary">psd1</name>
    <name evidence="12" type="synonym">psd</name>
    <name evidence="13" type="ORF">CM240_0037</name>
</gene>
<dbReference type="PANTHER" id="PTHR10067:SF17">
    <property type="entry name" value="PHOSPHATIDYLSERINE DECARBOXYLASE PROENZYME 2"/>
    <property type="match status" value="1"/>
</dbReference>
<evidence type="ECO:0000256" key="7">
    <source>
        <dbReference type="ARBA" id="ARBA00023145"/>
    </source>
</evidence>
<comment type="pathway">
    <text evidence="12">Phospholipid metabolism; phosphatidylethanolamine biosynthesis; phosphatidylethanolamine from CDP-diacylglycerol: step 2/2.</text>
</comment>
<dbReference type="InterPro" id="IPR033179">
    <property type="entry name" value="PSD_type2_pro"/>
</dbReference>
<dbReference type="EMBL" id="HG917868">
    <property type="protein sequence ID" value="CDM67226.1"/>
    <property type="molecule type" value="Genomic_DNA"/>
</dbReference>
<comment type="pathway">
    <text evidence="1">Lipid metabolism.</text>
</comment>
<evidence type="ECO:0000256" key="12">
    <source>
        <dbReference type="HAMAP-Rule" id="MF_00663"/>
    </source>
</evidence>
<dbReference type="NCBIfam" id="NF001941">
    <property type="entry name" value="PRK00723.1"/>
    <property type="match status" value="1"/>
</dbReference>
<dbReference type="KEGG" id="clt:CM240_0037"/>
<dbReference type="PANTHER" id="PTHR10067">
    <property type="entry name" value="PHOSPHATIDYLSERINE DECARBOXYLASE"/>
    <property type="match status" value="1"/>
</dbReference>
<comment type="catalytic activity">
    <reaction evidence="12">
        <text>a 1,2-diacyl-sn-glycero-3-phospho-L-serine + H(+) = a 1,2-diacyl-sn-glycero-3-phosphoethanolamine + CO2</text>
        <dbReference type="Rhea" id="RHEA:20828"/>
        <dbReference type="ChEBI" id="CHEBI:15378"/>
        <dbReference type="ChEBI" id="CHEBI:16526"/>
        <dbReference type="ChEBI" id="CHEBI:57262"/>
        <dbReference type="ChEBI" id="CHEBI:64612"/>
        <dbReference type="EC" id="4.1.1.65"/>
    </reaction>
</comment>
<comment type="similarity">
    <text evidence="12">Belongs to the phosphatidylserine decarboxylase family. PSD-B subfamily. Prokaryotic type II sub-subfamily.</text>
</comment>
<evidence type="ECO:0000256" key="5">
    <source>
        <dbReference type="ARBA" id="ARBA00023098"/>
    </source>
</evidence>
<keyword evidence="11 12" id="KW-0670">Pyruvate</keyword>
<sequence>MIKIYNRESKSYEIEKVLGENYIKWTYESPIGKSFLNIFLKRKLFSKLYGFFCDSKRSVKKIDNIINEYNINMNESIKQSKDFRSFNDFFTRKLHPSARPISKNCNDFVSPGDGRLLAFENIDLENIVQVKGFTYSLKELINDDSIADKYQNGTCLVLRLCPVDYHRFHFVDNGTISSNNKIKGYYYSVNPIALGGIKKLFCKNKREWSMLHSDNFGDILYIEVGATCVGTIKQTYTPNTKVSKGSEKGYFKFGGSTVILFLEKNKVKIDDDILSETKKNIETKVKMGETIGLKL</sequence>
<dbReference type="AlphaFoldDB" id="W6RRM2"/>
<feature type="site" description="Cleavage (non-hydrolytic); by autocatalysis" evidence="12">
    <location>
        <begin position="255"/>
        <end position="256"/>
    </location>
</feature>
<dbReference type="Pfam" id="PF02666">
    <property type="entry name" value="PS_Dcarbxylase"/>
    <property type="match status" value="1"/>
</dbReference>
<dbReference type="Proteomes" id="UP000019426">
    <property type="component" value="Chromosome M2/40_rep1"/>
</dbReference>
<comment type="subunit">
    <text evidence="12">Heterodimer of a large membrane-associated beta subunit and a small pyruvoyl-containing alpha subunit.</text>
</comment>
<dbReference type="NCBIfam" id="TIGR00163">
    <property type="entry name" value="PS_decarb"/>
    <property type="match status" value="1"/>
</dbReference>
<evidence type="ECO:0000256" key="4">
    <source>
        <dbReference type="ARBA" id="ARBA00022793"/>
    </source>
</evidence>
<dbReference type="RefSeq" id="WP_044035707.1">
    <property type="nucleotide sequence ID" value="NZ_HG917868.1"/>
</dbReference>
<dbReference type="GO" id="GO:0004609">
    <property type="term" value="F:phosphatidylserine decarboxylase activity"/>
    <property type="evidence" value="ECO:0007669"/>
    <property type="project" value="UniProtKB-UniRule"/>
</dbReference>
<evidence type="ECO:0000313" key="14">
    <source>
        <dbReference type="Proteomes" id="UP000019426"/>
    </source>
</evidence>
<evidence type="ECO:0000256" key="6">
    <source>
        <dbReference type="ARBA" id="ARBA00023136"/>
    </source>
</evidence>
<dbReference type="HAMAP" id="MF_00663">
    <property type="entry name" value="PS_decarb_PSD_B_type2"/>
    <property type="match status" value="1"/>
</dbReference>
<dbReference type="eggNOG" id="COG0688">
    <property type="taxonomic scope" value="Bacteria"/>
</dbReference>
<comment type="function">
    <text evidence="12">Catalyzes the formation of phosphatidylethanolamine (PtdEtn) from phosphatidylserine (PtdSer).</text>
</comment>
<dbReference type="OrthoDB" id="9802030at2"/>
<feature type="active site" description="Charge relay system; for autoendoproteolytic cleavage activity" evidence="12">
    <location>
        <position position="256"/>
    </location>
</feature>
<protein>
    <recommendedName>
        <fullName evidence="12">Phosphatidylserine decarboxylase proenzyme</fullName>
        <ecNumber evidence="12">4.1.1.65</ecNumber>
    </recommendedName>
    <component>
        <recommendedName>
            <fullName evidence="12">Phosphatidylserine decarboxylase alpha chain</fullName>
        </recommendedName>
    </component>
    <component>
        <recommendedName>
            <fullName evidence="12">Phosphatidylserine decarboxylase beta chain</fullName>
        </recommendedName>
    </component>
</protein>
<dbReference type="STRING" id="1216932.CM240_0037"/>
<name>W6RRM2_9CLOT</name>
<comment type="cofactor">
    <cofactor evidence="12">
        <name>pyruvate</name>
        <dbReference type="ChEBI" id="CHEBI:15361"/>
    </cofactor>
    <text evidence="12">Binds 1 pyruvoyl group covalently per subunit.</text>
</comment>
<reference evidence="13 14" key="1">
    <citation type="submission" date="2013-11" db="EMBL/GenBank/DDBJ databases">
        <title>Complete genome sequence of Clostridum sp. M2/40.</title>
        <authorList>
            <person name="Wibberg D."/>
            <person name="Puehler A."/>
            <person name="Schlueter A."/>
        </authorList>
    </citation>
    <scope>NUCLEOTIDE SEQUENCE [LARGE SCALE GENOMIC DNA]</scope>
    <source>
        <strain evidence="14">M2/40</strain>
    </source>
</reference>
<dbReference type="UniPathway" id="UPA00558">
    <property type="reaction ID" value="UER00616"/>
</dbReference>
<evidence type="ECO:0000256" key="9">
    <source>
        <dbReference type="ARBA" id="ARBA00023239"/>
    </source>
</evidence>
<keyword evidence="2 12" id="KW-1003">Cell membrane</keyword>
<evidence type="ECO:0000256" key="1">
    <source>
        <dbReference type="ARBA" id="ARBA00005189"/>
    </source>
</evidence>
<dbReference type="GO" id="GO:0006646">
    <property type="term" value="P:phosphatidylethanolamine biosynthetic process"/>
    <property type="evidence" value="ECO:0007669"/>
    <property type="project" value="UniProtKB-UniRule"/>
</dbReference>